<geneLocation type="plasmid" evidence="2 3">
    <name>pACRY01</name>
</geneLocation>
<proteinExistence type="predicted"/>
<dbReference type="EMBL" id="CP000689">
    <property type="protein sequence ID" value="ABQ28894.1"/>
    <property type="molecule type" value="Genomic_DNA"/>
</dbReference>
<evidence type="ECO:0000259" key="1">
    <source>
        <dbReference type="Pfam" id="PF12728"/>
    </source>
</evidence>
<dbReference type="Pfam" id="PF12728">
    <property type="entry name" value="HTH_17"/>
    <property type="match status" value="1"/>
</dbReference>
<protein>
    <submittedName>
        <fullName evidence="2">DNA binding domain, excisionase family</fullName>
    </submittedName>
</protein>
<sequence>MAKAATDLTHRLPTSDEVRSANDAAIALARAKSRDGALILGEGSSEQLRLAPAISELLVDILGHIARGEMVTFVPVGSMLTTQQAADLLNVSRPYLSGLLKNGEIPFVPIGSHRRVKFEDLIAYKNRRDSSRETALDELARLGQEFDAS</sequence>
<organism evidence="2 3">
    <name type="scientific">Acidiphilium cryptum (strain JF-5)</name>
    <dbReference type="NCBI Taxonomy" id="349163"/>
    <lineage>
        <taxon>Bacteria</taxon>
        <taxon>Pseudomonadati</taxon>
        <taxon>Pseudomonadota</taxon>
        <taxon>Alphaproteobacteria</taxon>
        <taxon>Acetobacterales</taxon>
        <taxon>Acidocellaceae</taxon>
        <taxon>Acidiphilium</taxon>
    </lineage>
</organism>
<dbReference type="Proteomes" id="UP000000245">
    <property type="component" value="Plasmid pACRY01"/>
</dbReference>
<dbReference type="SUPFAM" id="SSF46955">
    <property type="entry name" value="Putative DNA-binding domain"/>
    <property type="match status" value="1"/>
</dbReference>
<evidence type="ECO:0000313" key="3">
    <source>
        <dbReference type="Proteomes" id="UP000000245"/>
    </source>
</evidence>
<dbReference type="RefSeq" id="WP_011930431.1">
    <property type="nucleotide sequence ID" value="NC_009467.1"/>
</dbReference>
<dbReference type="InterPro" id="IPR009061">
    <property type="entry name" value="DNA-bd_dom_put_sf"/>
</dbReference>
<accession>A5FTG2</accession>
<dbReference type="InterPro" id="IPR041657">
    <property type="entry name" value="HTH_17"/>
</dbReference>
<evidence type="ECO:0000313" key="2">
    <source>
        <dbReference type="EMBL" id="ABQ28894.1"/>
    </source>
</evidence>
<reference evidence="2 3" key="1">
    <citation type="submission" date="2007-05" db="EMBL/GenBank/DDBJ databases">
        <title>Complete sequence of plasmid1 pACRY01 of Acidiphilium cryptum JF-5.</title>
        <authorList>
            <consortium name="US DOE Joint Genome Institute"/>
            <person name="Copeland A."/>
            <person name="Lucas S."/>
            <person name="Lapidus A."/>
            <person name="Barry K."/>
            <person name="Detter J.C."/>
            <person name="Glavina del Rio T."/>
            <person name="Hammon N."/>
            <person name="Israni S."/>
            <person name="Dalin E."/>
            <person name="Tice H."/>
            <person name="Pitluck S."/>
            <person name="Sims D."/>
            <person name="Brettin T."/>
            <person name="Bruce D."/>
            <person name="Han C."/>
            <person name="Schmutz J."/>
            <person name="Larimer F."/>
            <person name="Land M."/>
            <person name="Hauser L."/>
            <person name="Kyrpides N."/>
            <person name="Kim E."/>
            <person name="Magnuson T."/>
            <person name="Richardson P."/>
        </authorList>
    </citation>
    <scope>NUCLEOTIDE SEQUENCE [LARGE SCALE GENOMIC DNA]</scope>
    <source>
        <strain evidence="3">JF-5</strain>
        <plasmid evidence="3">Plasmid pACRY01</plasmid>
    </source>
</reference>
<name>A5FTG2_ACICJ</name>
<dbReference type="AlphaFoldDB" id="A5FTG2"/>
<dbReference type="KEGG" id="acr:Acry_3279"/>
<dbReference type="InterPro" id="IPR010093">
    <property type="entry name" value="SinI_DNA-bd"/>
</dbReference>
<keyword evidence="2" id="KW-0614">Plasmid</keyword>
<dbReference type="GO" id="GO:0003677">
    <property type="term" value="F:DNA binding"/>
    <property type="evidence" value="ECO:0007669"/>
    <property type="project" value="InterPro"/>
</dbReference>
<gene>
    <name evidence="2" type="ordered locus">Acry_3279</name>
</gene>
<dbReference type="NCBIfam" id="TIGR01764">
    <property type="entry name" value="excise"/>
    <property type="match status" value="1"/>
</dbReference>
<dbReference type="HOGENOM" id="CLU_106726_1_0_5"/>
<keyword evidence="3" id="KW-1185">Reference proteome</keyword>
<feature type="domain" description="Helix-turn-helix" evidence="1">
    <location>
        <begin position="79"/>
        <end position="128"/>
    </location>
</feature>